<evidence type="ECO:0000313" key="2">
    <source>
        <dbReference type="Proteomes" id="UP001140096"/>
    </source>
</evidence>
<name>A0ACC1LKZ6_9FUNG</name>
<organism evidence="1 2">
    <name type="scientific">Coemansia furcata</name>
    <dbReference type="NCBI Taxonomy" id="417177"/>
    <lineage>
        <taxon>Eukaryota</taxon>
        <taxon>Fungi</taxon>
        <taxon>Fungi incertae sedis</taxon>
        <taxon>Zoopagomycota</taxon>
        <taxon>Kickxellomycotina</taxon>
        <taxon>Kickxellomycetes</taxon>
        <taxon>Kickxellales</taxon>
        <taxon>Kickxellaceae</taxon>
        <taxon>Coemansia</taxon>
    </lineage>
</organism>
<dbReference type="EMBL" id="JANBUP010000538">
    <property type="protein sequence ID" value="KAJ2811079.1"/>
    <property type="molecule type" value="Genomic_DNA"/>
</dbReference>
<reference evidence="1" key="1">
    <citation type="submission" date="2022-07" db="EMBL/GenBank/DDBJ databases">
        <title>Phylogenomic reconstructions and comparative analyses of Kickxellomycotina fungi.</title>
        <authorList>
            <person name="Reynolds N.K."/>
            <person name="Stajich J.E."/>
            <person name="Barry K."/>
            <person name="Grigoriev I.V."/>
            <person name="Crous P."/>
            <person name="Smith M.E."/>
        </authorList>
    </citation>
    <scope>NUCLEOTIDE SEQUENCE</scope>
    <source>
        <strain evidence="1">CBS 102833</strain>
    </source>
</reference>
<proteinExistence type="predicted"/>
<accession>A0ACC1LKZ6</accession>
<keyword evidence="2" id="KW-1185">Reference proteome</keyword>
<protein>
    <submittedName>
        <fullName evidence="1">Uncharacterized protein</fullName>
    </submittedName>
</protein>
<dbReference type="Proteomes" id="UP001140096">
    <property type="component" value="Unassembled WGS sequence"/>
</dbReference>
<comment type="caution">
    <text evidence="1">The sequence shown here is derived from an EMBL/GenBank/DDBJ whole genome shotgun (WGS) entry which is preliminary data.</text>
</comment>
<evidence type="ECO:0000313" key="1">
    <source>
        <dbReference type="EMBL" id="KAJ2811079.1"/>
    </source>
</evidence>
<gene>
    <name evidence="1" type="ORF">H4S07_002286</name>
</gene>
<sequence length="323" mass="34819">MLTVFTPTFGHSFYFPIASDTASDTPFLQYIPTQDVAYGIGGVFIALFLATLATAGLARSPMYLGAVLSSLFMSVSLFLRGSLTGTSMYIASYILDSVAVYLLLLTGFLLCATWIAYVEDGRTPFPKLLGAVGALVFVGCVVLESVAVPLMFYRVAWYRHIGHILHVASTCAVVVGAGIGLLVALWKGAVNKGCCLLVEVVSLAAAFALLLVWSSFALAQATMPLHRAGGEVTWYLLNAMPLGLVLVLWTVVNAPRVFNYQCDGGSRPPPPCYRPRYSYGHYEYPANEYSYPLRAPGVPNFGSGGNSCAASEEKIQRAIMRYA</sequence>